<organism evidence="2 3">
    <name type="scientific">Corynebacterium hindlerae</name>
    <dbReference type="NCBI Taxonomy" id="699041"/>
    <lineage>
        <taxon>Bacteria</taxon>
        <taxon>Bacillati</taxon>
        <taxon>Actinomycetota</taxon>
        <taxon>Actinomycetes</taxon>
        <taxon>Mycobacteriales</taxon>
        <taxon>Corynebacteriaceae</taxon>
        <taxon>Corynebacterium</taxon>
    </lineage>
</organism>
<name>A0A7G5FD29_9CORY</name>
<proteinExistence type="predicted"/>
<dbReference type="CDD" id="cd21904">
    <property type="entry name" value="TtfA-like"/>
    <property type="match status" value="1"/>
</dbReference>
<feature type="region of interest" description="Disordered" evidence="1">
    <location>
        <begin position="332"/>
        <end position="356"/>
    </location>
</feature>
<feature type="compositionally biased region" description="Acidic residues" evidence="1">
    <location>
        <begin position="38"/>
        <end position="62"/>
    </location>
</feature>
<keyword evidence="3" id="KW-1185">Reference proteome</keyword>
<accession>A0A7G5FD29</accession>
<evidence type="ECO:0008006" key="4">
    <source>
        <dbReference type="Google" id="ProtNLM"/>
    </source>
</evidence>
<gene>
    <name evidence="2" type="ORF">HW450_09120</name>
</gene>
<evidence type="ECO:0000313" key="3">
    <source>
        <dbReference type="Proteomes" id="UP000515570"/>
    </source>
</evidence>
<evidence type="ECO:0000313" key="2">
    <source>
        <dbReference type="EMBL" id="QMV84520.1"/>
    </source>
</evidence>
<dbReference type="AlphaFoldDB" id="A0A7G5FD29"/>
<dbReference type="InterPro" id="IPR049726">
    <property type="entry name" value="TtfA-like_core"/>
</dbReference>
<reference evidence="2 3" key="1">
    <citation type="submission" date="2020-07" db="EMBL/GenBank/DDBJ databases">
        <title>non toxigenic Corynebacterium sp. nov from a clinical source.</title>
        <authorList>
            <person name="Bernier A.-M."/>
            <person name="Bernard K."/>
        </authorList>
    </citation>
    <scope>NUCLEOTIDE SEQUENCE [LARGE SCALE GENOMIC DNA]</scope>
    <source>
        <strain evidence="3">NML 93-0612</strain>
    </source>
</reference>
<feature type="region of interest" description="Disordered" evidence="1">
    <location>
        <begin position="38"/>
        <end position="88"/>
    </location>
</feature>
<evidence type="ECO:0000256" key="1">
    <source>
        <dbReference type="SAM" id="MobiDB-lite"/>
    </source>
</evidence>
<protein>
    <recommendedName>
        <fullName evidence="4">Secreted protein</fullName>
    </recommendedName>
</protein>
<feature type="compositionally biased region" description="Basic and acidic residues" evidence="1">
    <location>
        <begin position="342"/>
        <end position="356"/>
    </location>
</feature>
<sequence length="356" mass="38974">MWFILAALVLFAVSGVLLWITRPQRQAPEAVEERQLEVVEELEPVLEGDPEPEFLPEPEPEPEPAPKPEPEPEPEPEPKETKHVAIKLPGGGRRERKAWAADRGFGFSKSDMYLTDEWSRGAAASGVSPREVVSGVVNTLGVDYEMYLVDLDTIPVMAMRRSAASDVVVDARRVGVLLDDDSDDLLPVTQTSGFEILSNDYGAAERVIDERVIASLAAMPEAVTAVWAESDWVLAQTTKSSHSEDWDQMIEPLALLADAFRVLPPRAVRNLDIVMKTRPVGEATAVDKPAEADLVRMPRSEEPVEMPTRARHAAHGVVEARPVGADEVGAIAEGPSEVPDSDGTRVVRRDNNPTIF</sequence>
<dbReference type="EMBL" id="CP059833">
    <property type="protein sequence ID" value="QMV84520.1"/>
    <property type="molecule type" value="Genomic_DNA"/>
</dbReference>
<dbReference type="Proteomes" id="UP000515570">
    <property type="component" value="Chromosome"/>
</dbReference>
<feature type="compositionally biased region" description="Basic and acidic residues" evidence="1">
    <location>
        <begin position="64"/>
        <end position="83"/>
    </location>
</feature>
<dbReference type="RefSeq" id="WP_182385328.1">
    <property type="nucleotide sequence ID" value="NZ_CP059833.1"/>
</dbReference>